<sequence length="176" mass="19912">MILVFIHGAPATGKYTIGRELAALTGFELYHNHLVVDDVLQRHAFGTPGFVAERDHAWRHHLGAAATESAWRVIFTFNPENTVPQAFIDWLFREVPAHGGQLYSIALKLSEESIEARLASEQRRGFRKLTDHTLYRQLRDAGAFNKPVIPRSNLVLDCENLSARDAATRIARHFKL</sequence>
<dbReference type="SUPFAM" id="SSF52540">
    <property type="entry name" value="P-loop containing nucleoside triphosphate hydrolases"/>
    <property type="match status" value="1"/>
</dbReference>
<comment type="caution">
    <text evidence="1">The sequence shown here is derived from an EMBL/GenBank/DDBJ whole genome shotgun (WGS) entry which is preliminary data.</text>
</comment>
<evidence type="ECO:0000313" key="2">
    <source>
        <dbReference type="Proteomes" id="UP000290218"/>
    </source>
</evidence>
<accession>A0A4Q1CCL5</accession>
<dbReference type="GO" id="GO:0016301">
    <property type="term" value="F:kinase activity"/>
    <property type="evidence" value="ECO:0007669"/>
    <property type="project" value="UniProtKB-KW"/>
</dbReference>
<dbReference type="RefSeq" id="WP_129048057.1">
    <property type="nucleotide sequence ID" value="NZ_SDHX01000001.1"/>
</dbReference>
<evidence type="ECO:0000313" key="1">
    <source>
        <dbReference type="EMBL" id="RXK56691.1"/>
    </source>
</evidence>
<dbReference type="AlphaFoldDB" id="A0A4Q1CCL5"/>
<dbReference type="InterPro" id="IPR027417">
    <property type="entry name" value="P-loop_NTPase"/>
</dbReference>
<organism evidence="1 2">
    <name type="scientific">Oleiharenicola lentus</name>
    <dbReference type="NCBI Taxonomy" id="2508720"/>
    <lineage>
        <taxon>Bacteria</taxon>
        <taxon>Pseudomonadati</taxon>
        <taxon>Verrucomicrobiota</taxon>
        <taxon>Opitutia</taxon>
        <taxon>Opitutales</taxon>
        <taxon>Opitutaceae</taxon>
        <taxon>Oleiharenicola</taxon>
    </lineage>
</organism>
<dbReference type="Gene3D" id="3.40.50.300">
    <property type="entry name" value="P-loop containing nucleotide triphosphate hydrolases"/>
    <property type="match status" value="1"/>
</dbReference>
<reference evidence="1 2" key="1">
    <citation type="submission" date="2019-01" db="EMBL/GenBank/DDBJ databases">
        <title>Lacunisphaera sp. strain TWA-58.</title>
        <authorList>
            <person name="Chen W.-M."/>
        </authorList>
    </citation>
    <scope>NUCLEOTIDE SEQUENCE [LARGE SCALE GENOMIC DNA]</scope>
    <source>
        <strain evidence="1 2">TWA-58</strain>
    </source>
</reference>
<name>A0A4Q1CCL5_9BACT</name>
<keyword evidence="2" id="KW-1185">Reference proteome</keyword>
<dbReference type="OrthoDB" id="193997at2"/>
<proteinExistence type="predicted"/>
<dbReference type="Proteomes" id="UP000290218">
    <property type="component" value="Unassembled WGS sequence"/>
</dbReference>
<keyword evidence="1" id="KW-0808">Transferase</keyword>
<gene>
    <name evidence="1" type="ORF">ESB00_12720</name>
</gene>
<protein>
    <submittedName>
        <fullName evidence="1">Shikimate kinase</fullName>
    </submittedName>
</protein>
<dbReference type="EMBL" id="SDHX01000001">
    <property type="protein sequence ID" value="RXK56691.1"/>
    <property type="molecule type" value="Genomic_DNA"/>
</dbReference>
<keyword evidence="1" id="KW-0418">Kinase</keyword>